<proteinExistence type="inferred from homology"/>
<dbReference type="STRING" id="935791.I3EJU6"/>
<keyword evidence="6" id="KW-1185">Reference proteome</keyword>
<comment type="subcellular location">
    <subcellularLocation>
        <location evidence="1">Nucleus</location>
    </subcellularLocation>
</comment>
<dbReference type="VEuPathDB" id="MicrosporidiaDB:NEQG_00263"/>
<accession>I3EJU6</accession>
<dbReference type="PANTHER" id="PTHR12687:SF4">
    <property type="entry name" value="NUCLEOLAR COMPLEX PROTEIN 2 HOMOLOG"/>
    <property type="match status" value="1"/>
</dbReference>
<dbReference type="GO" id="GO:0030691">
    <property type="term" value="C:Noc2p-Noc3p complex"/>
    <property type="evidence" value="ECO:0007669"/>
    <property type="project" value="TreeGrafter"/>
</dbReference>
<dbReference type="OrthoDB" id="10266662at2759"/>
<evidence type="ECO:0000256" key="1">
    <source>
        <dbReference type="ARBA" id="ARBA00004123"/>
    </source>
</evidence>
<keyword evidence="4" id="KW-0812">Transmembrane</keyword>
<organism evidence="5 6">
    <name type="scientific">Nematocida parisii (strain ERTm3)</name>
    <name type="common">Nematode killer fungus</name>
    <dbReference type="NCBI Taxonomy" id="935791"/>
    <lineage>
        <taxon>Eukaryota</taxon>
        <taxon>Fungi</taxon>
        <taxon>Fungi incertae sedis</taxon>
        <taxon>Microsporidia</taxon>
        <taxon>Nematocida</taxon>
    </lineage>
</organism>
<name>I3EJU6_NEMP3</name>
<evidence type="ECO:0000313" key="6">
    <source>
        <dbReference type="Proteomes" id="UP000002872"/>
    </source>
</evidence>
<dbReference type="InterPro" id="IPR005343">
    <property type="entry name" value="Noc2"/>
</dbReference>
<dbReference type="AlphaFoldDB" id="I3EJU6"/>
<keyword evidence="4" id="KW-0472">Membrane</keyword>
<dbReference type="PANTHER" id="PTHR12687">
    <property type="entry name" value="NUCLEOLAR COMPLEX 2 AND RAD4-RELATED"/>
    <property type="match status" value="1"/>
</dbReference>
<keyword evidence="3" id="KW-0539">Nucleus</keyword>
<gene>
    <name evidence="5" type="ORF">NEQG_00263</name>
</gene>
<evidence type="ECO:0000256" key="3">
    <source>
        <dbReference type="ARBA" id="ARBA00023242"/>
    </source>
</evidence>
<dbReference type="GO" id="GO:0005730">
    <property type="term" value="C:nucleolus"/>
    <property type="evidence" value="ECO:0007669"/>
    <property type="project" value="TreeGrafter"/>
</dbReference>
<dbReference type="OMA" id="VYNDYVM"/>
<dbReference type="GO" id="GO:0042273">
    <property type="term" value="P:ribosomal large subunit biogenesis"/>
    <property type="evidence" value="ECO:0007669"/>
    <property type="project" value="TreeGrafter"/>
</dbReference>
<evidence type="ECO:0000256" key="2">
    <source>
        <dbReference type="ARBA" id="ARBA00005907"/>
    </source>
</evidence>
<dbReference type="EMBL" id="GL870876">
    <property type="protein sequence ID" value="EIJ89493.1"/>
    <property type="molecule type" value="Genomic_DNA"/>
</dbReference>
<dbReference type="Proteomes" id="UP000002872">
    <property type="component" value="Unassembled WGS sequence"/>
</dbReference>
<keyword evidence="4" id="KW-1133">Transmembrane helix</keyword>
<reference evidence="5" key="1">
    <citation type="submission" date="2011-01" db="EMBL/GenBank/DDBJ databases">
        <title>The Genome Sequence of Nematocida parisii strain ERTm3.</title>
        <authorList>
            <consortium name="The Broad Institute Genome Sequencing Platform"/>
            <consortium name="The Broad Institute Genome Sequencing Center for Infectious Disease"/>
            <person name="Cuomo C."/>
            <person name="Troemel E."/>
            <person name="Young S.K."/>
            <person name="Zeng Q."/>
            <person name="Gargeya S."/>
            <person name="Fitzgerald M."/>
            <person name="Haas B."/>
            <person name="Abouelleil A."/>
            <person name="Alvarado L."/>
            <person name="Arachchi H.M."/>
            <person name="Berlin A."/>
            <person name="Chapman S.B."/>
            <person name="Gearin G."/>
            <person name="Goldberg J."/>
            <person name="Griggs A."/>
            <person name="Gujja S."/>
            <person name="Hansen M."/>
            <person name="Heiman D."/>
            <person name="Howarth C."/>
            <person name="Larimer J."/>
            <person name="Lui A."/>
            <person name="MacDonald P.J.P."/>
            <person name="McCowen C."/>
            <person name="Montmayeur A."/>
            <person name="Murphy C."/>
            <person name="Neiman D."/>
            <person name="Pearson M."/>
            <person name="Priest M."/>
            <person name="Roberts A."/>
            <person name="Saif S."/>
            <person name="Shea T."/>
            <person name="Sisk P."/>
            <person name="Stolte C."/>
            <person name="Sykes S."/>
            <person name="Wortman J."/>
            <person name="Nusbaum C."/>
            <person name="Birren B."/>
        </authorList>
    </citation>
    <scope>NUCLEOTIDE SEQUENCE</scope>
    <source>
        <strain evidence="5">ERTm3</strain>
    </source>
</reference>
<comment type="similarity">
    <text evidence="2">Belongs to the NOC2 family.</text>
</comment>
<dbReference type="GO" id="GO:0030690">
    <property type="term" value="C:Noc1p-Noc2p complex"/>
    <property type="evidence" value="ECO:0007669"/>
    <property type="project" value="TreeGrafter"/>
</dbReference>
<protein>
    <submittedName>
        <fullName evidence="5">Uncharacterized protein</fullName>
    </submittedName>
</protein>
<dbReference type="HOGENOM" id="CLU_921644_0_0_1"/>
<feature type="transmembrane region" description="Helical" evidence="4">
    <location>
        <begin position="151"/>
        <end position="170"/>
    </location>
</feature>
<sequence length="303" mass="34753">MSSLLGQLSISEISQRIVDIQESTKDISESKWSDLKDEVLSRHNNHDVLKADCMEMAEQITKLVEEYNSEGKKERDRVIKKVIAQRVELLIYSILNQENRLKAGLIKNKREYIELSKEIITKTIEMCGELLNVAITSQIFYPFVIKICRRLYLLSISSGYFIPIAYYALYMMNEMSKISSSSVPIQAISEIAIKVAEKSVVSNVYNDYVMNHSLDILADCVKQHSCSLSFPEYSSYIAVELKRIRNGPNKNNSWINTKTEGIVKAIKIHSLKIEKIRETVASTDIEAIRKVEEKIPEFQLNME</sequence>
<dbReference type="Pfam" id="PF03715">
    <property type="entry name" value="Noc2"/>
    <property type="match status" value="1"/>
</dbReference>
<evidence type="ECO:0000256" key="4">
    <source>
        <dbReference type="SAM" id="Phobius"/>
    </source>
</evidence>
<dbReference type="InParanoid" id="I3EJU6"/>
<dbReference type="GO" id="GO:0005654">
    <property type="term" value="C:nucleoplasm"/>
    <property type="evidence" value="ECO:0007669"/>
    <property type="project" value="TreeGrafter"/>
</dbReference>
<evidence type="ECO:0000313" key="5">
    <source>
        <dbReference type="EMBL" id="EIJ89493.1"/>
    </source>
</evidence>